<evidence type="ECO:0000256" key="8">
    <source>
        <dbReference type="ARBA" id="ARBA00022990"/>
    </source>
</evidence>
<evidence type="ECO:0000313" key="11">
    <source>
        <dbReference type="Proteomes" id="UP000429552"/>
    </source>
</evidence>
<name>A0A640TK83_STRNI</name>
<evidence type="ECO:0000313" key="10">
    <source>
        <dbReference type="EMBL" id="GFE23640.1"/>
    </source>
</evidence>
<dbReference type="Pfam" id="PF00107">
    <property type="entry name" value="ADH_zinc_N"/>
    <property type="match status" value="1"/>
</dbReference>
<protein>
    <recommendedName>
        <fullName evidence="9">Enoyl reductase (ER) domain-containing protein</fullName>
    </recommendedName>
</protein>
<keyword evidence="6" id="KW-0521">NADP</keyword>
<dbReference type="SUPFAM" id="SSF51735">
    <property type="entry name" value="NAD(P)-binding Rossmann-fold domains"/>
    <property type="match status" value="1"/>
</dbReference>
<dbReference type="AlphaFoldDB" id="A0A640TK83"/>
<dbReference type="InterPro" id="IPR029058">
    <property type="entry name" value="AB_hydrolase_fold"/>
</dbReference>
<keyword evidence="8" id="KW-0007">Acetylation</keyword>
<dbReference type="InterPro" id="IPR011032">
    <property type="entry name" value="GroES-like_sf"/>
</dbReference>
<dbReference type="Gene3D" id="3.40.50.720">
    <property type="entry name" value="NAD(P)-binding Rossmann-like Domain"/>
    <property type="match status" value="1"/>
</dbReference>
<dbReference type="PANTHER" id="PTHR44154:SF1">
    <property type="entry name" value="QUINONE OXIDOREDUCTASE"/>
    <property type="match status" value="1"/>
</dbReference>
<dbReference type="EMBL" id="BLIP01000001">
    <property type="protein sequence ID" value="GFE23640.1"/>
    <property type="molecule type" value="Genomic_DNA"/>
</dbReference>
<dbReference type="Pfam" id="PF08240">
    <property type="entry name" value="ADH_N"/>
    <property type="match status" value="1"/>
</dbReference>
<dbReference type="PANTHER" id="PTHR44154">
    <property type="entry name" value="QUINONE OXIDOREDUCTASE"/>
    <property type="match status" value="1"/>
</dbReference>
<dbReference type="GO" id="GO:0016787">
    <property type="term" value="F:hydrolase activity"/>
    <property type="evidence" value="ECO:0007669"/>
    <property type="project" value="UniProtKB-KW"/>
</dbReference>
<dbReference type="SMART" id="SM00829">
    <property type="entry name" value="PKS_ER"/>
    <property type="match status" value="1"/>
</dbReference>
<dbReference type="CDD" id="cd05289">
    <property type="entry name" value="MDR_like_2"/>
    <property type="match status" value="1"/>
</dbReference>
<dbReference type="SUPFAM" id="SSF53474">
    <property type="entry name" value="alpha/beta-Hydrolases"/>
    <property type="match status" value="1"/>
</dbReference>
<dbReference type="GO" id="GO:0008270">
    <property type="term" value="F:zinc ion binding"/>
    <property type="evidence" value="ECO:0007669"/>
    <property type="project" value="InterPro"/>
</dbReference>
<dbReference type="SUPFAM" id="SSF50129">
    <property type="entry name" value="GroES-like"/>
    <property type="match status" value="1"/>
</dbReference>
<comment type="caution">
    <text evidence="10">The sequence shown here is derived from an EMBL/GenBank/DDBJ whole genome shotgun (WGS) entry which is preliminary data.</text>
</comment>
<evidence type="ECO:0000256" key="4">
    <source>
        <dbReference type="ARBA" id="ARBA00022490"/>
    </source>
</evidence>
<evidence type="ECO:0000256" key="3">
    <source>
        <dbReference type="ARBA" id="ARBA00011881"/>
    </source>
</evidence>
<keyword evidence="5" id="KW-0378">Hydrolase</keyword>
<sequence length="613" mass="64182">MSPLARRLQHAAYGGPEVLELAEVPLPEPGPGQVRVRIHAAGANPLDSKKRRGLFAPGQEAPAEPQTLGLEMAGVIDALGPGVTQWKTGQPVLGLTAQPDAVATHALADADNIVAKPDVLTFEQAAALPIATETAYRTLRRLGVVAGQTLLVHAAAGGVGLMAVQLARVLGATVIGTAGEANHAFLRDLGATPVTYGDGLAERIRAAAPQGIDAVLDASGRGVLPLSVELTGNPDKVLTIADLDAARHGVRFSREMLPVPQVMDDVLPMIEDGRLHMPLEAVFPLEKAADAYHRLDEGHLRGKIVLTTRTPLDPAARALLDMATQPGAPQPHELSAPEARAALDGMWAQLGGEPAAVARTEDAVANGVPVKLYWPEGEGPHPVLIWIHGGGWVLGSAAASDATARDLSRLAGYLVVSVDYRLAPEHPFPAAVEDVMAVAKWVSGEIGALGGDITRTAVGGDSAGGNLSAVLANELPGTFTLQALVYPATDLTHPFPSYEENGEGLMLTKDALAWFQGHYLGEDVDPKDPRVSPLHADAATLAAAPPALVITAGYDPLRDEGEAYAQRLREAGVAVEQVRYEGQIHGFFSMPAAIPEAREAIDRVASALRRARA</sequence>
<dbReference type="GO" id="GO:0003723">
    <property type="term" value="F:RNA binding"/>
    <property type="evidence" value="ECO:0007669"/>
    <property type="project" value="UniProtKB-KW"/>
</dbReference>
<dbReference type="PROSITE" id="PS01162">
    <property type="entry name" value="QOR_ZETA_CRYSTAL"/>
    <property type="match status" value="1"/>
</dbReference>
<dbReference type="InterPro" id="IPR002364">
    <property type="entry name" value="Quin_OxRdtase/zeta-crystal_CS"/>
</dbReference>
<evidence type="ECO:0000256" key="5">
    <source>
        <dbReference type="ARBA" id="ARBA00022801"/>
    </source>
</evidence>
<comment type="subcellular location">
    <subcellularLocation>
        <location evidence="1">Cytoplasm</location>
    </subcellularLocation>
</comment>
<organism evidence="10 11">
    <name type="scientific">Streptomyces nigrescens</name>
    <dbReference type="NCBI Taxonomy" id="1920"/>
    <lineage>
        <taxon>Bacteria</taxon>
        <taxon>Bacillati</taxon>
        <taxon>Actinomycetota</taxon>
        <taxon>Actinomycetes</taxon>
        <taxon>Kitasatosporales</taxon>
        <taxon>Streptomycetaceae</taxon>
        <taxon>Streptomyces</taxon>
    </lineage>
</organism>
<dbReference type="InterPro" id="IPR036291">
    <property type="entry name" value="NAD(P)-bd_dom_sf"/>
</dbReference>
<dbReference type="GO" id="GO:0005737">
    <property type="term" value="C:cytoplasm"/>
    <property type="evidence" value="ECO:0007669"/>
    <property type="project" value="UniProtKB-SubCell"/>
</dbReference>
<evidence type="ECO:0000256" key="6">
    <source>
        <dbReference type="ARBA" id="ARBA00022857"/>
    </source>
</evidence>
<keyword evidence="7" id="KW-0694">RNA-binding</keyword>
<gene>
    <name evidence="10" type="ORF">Sliba_40930</name>
</gene>
<evidence type="ECO:0000256" key="7">
    <source>
        <dbReference type="ARBA" id="ARBA00022884"/>
    </source>
</evidence>
<dbReference type="InterPro" id="IPR013094">
    <property type="entry name" value="AB_hydrolase_3"/>
</dbReference>
<evidence type="ECO:0000256" key="2">
    <source>
        <dbReference type="ARBA" id="ARBA00010515"/>
    </source>
</evidence>
<dbReference type="InterPro" id="IPR051603">
    <property type="entry name" value="Zinc-ADH_QOR/CCCR"/>
</dbReference>
<accession>A0A640TK83</accession>
<feature type="domain" description="Enoyl reductase (ER)" evidence="9">
    <location>
        <begin position="14"/>
        <end position="306"/>
    </location>
</feature>
<dbReference type="PROSITE" id="PS01173">
    <property type="entry name" value="LIPASE_GDXG_HIS"/>
    <property type="match status" value="1"/>
</dbReference>
<proteinExistence type="inferred from homology"/>
<dbReference type="InterPro" id="IPR020843">
    <property type="entry name" value="ER"/>
</dbReference>
<dbReference type="GO" id="GO:0016491">
    <property type="term" value="F:oxidoreductase activity"/>
    <property type="evidence" value="ECO:0007669"/>
    <property type="project" value="InterPro"/>
</dbReference>
<dbReference type="Pfam" id="PF07859">
    <property type="entry name" value="Abhydrolase_3"/>
    <property type="match status" value="1"/>
</dbReference>
<evidence type="ECO:0000259" key="9">
    <source>
        <dbReference type="SMART" id="SM00829"/>
    </source>
</evidence>
<comment type="similarity">
    <text evidence="2">Belongs to the 'GDXG' lipolytic enzyme family.</text>
</comment>
<dbReference type="InterPro" id="IPR002168">
    <property type="entry name" value="Lipase_GDXG_HIS_AS"/>
</dbReference>
<dbReference type="Gene3D" id="3.40.50.1820">
    <property type="entry name" value="alpha/beta hydrolase"/>
    <property type="match status" value="1"/>
</dbReference>
<dbReference type="InterPro" id="IPR013149">
    <property type="entry name" value="ADH-like_C"/>
</dbReference>
<dbReference type="Gene3D" id="3.90.180.10">
    <property type="entry name" value="Medium-chain alcohol dehydrogenases, catalytic domain"/>
    <property type="match status" value="1"/>
</dbReference>
<keyword evidence="4" id="KW-0963">Cytoplasm</keyword>
<comment type="subunit">
    <text evidence="3">Homotetramer.</text>
</comment>
<reference evidence="10 11" key="1">
    <citation type="submission" date="2019-12" db="EMBL/GenBank/DDBJ databases">
        <title>Whole genome shotgun sequence of Streptomyces libani subsp. libani NBRC 13452.</title>
        <authorList>
            <person name="Ichikawa N."/>
            <person name="Kimura A."/>
            <person name="Kitahashi Y."/>
            <person name="Komaki H."/>
            <person name="Tamura T."/>
        </authorList>
    </citation>
    <scope>NUCLEOTIDE SEQUENCE [LARGE SCALE GENOMIC DNA]</scope>
    <source>
        <strain evidence="10 11">NBRC 13452</strain>
    </source>
</reference>
<dbReference type="Proteomes" id="UP000429552">
    <property type="component" value="Unassembled WGS sequence"/>
</dbReference>
<dbReference type="FunFam" id="3.40.50.1820:FF:000089">
    <property type="entry name" value="Alpha/beta hydrolase"/>
    <property type="match status" value="1"/>
</dbReference>
<dbReference type="InterPro" id="IPR013154">
    <property type="entry name" value="ADH-like_N"/>
</dbReference>
<evidence type="ECO:0000256" key="1">
    <source>
        <dbReference type="ARBA" id="ARBA00004496"/>
    </source>
</evidence>